<accession>A0A0F3NEH9</accession>
<evidence type="ECO:0000256" key="5">
    <source>
        <dbReference type="ARBA" id="ARBA00022679"/>
    </source>
</evidence>
<keyword evidence="7 11" id="KW-0804">Transcription</keyword>
<evidence type="ECO:0000256" key="4">
    <source>
        <dbReference type="ARBA" id="ARBA00022478"/>
    </source>
</evidence>
<dbReference type="Proteomes" id="UP000033754">
    <property type="component" value="Unassembled WGS sequence"/>
</dbReference>
<feature type="region of interest" description="Disordered" evidence="12">
    <location>
        <begin position="84"/>
        <end position="106"/>
    </location>
</feature>
<keyword evidence="4 11" id="KW-0240">DNA-directed RNA polymerase</keyword>
<dbReference type="PANTHER" id="PTHR34476">
    <property type="entry name" value="DNA-DIRECTED RNA POLYMERASE SUBUNIT OMEGA"/>
    <property type="match status" value="1"/>
</dbReference>
<evidence type="ECO:0000256" key="10">
    <source>
        <dbReference type="ARBA" id="ARBA00048552"/>
    </source>
</evidence>
<evidence type="ECO:0000256" key="9">
    <source>
        <dbReference type="ARBA" id="ARBA00030998"/>
    </source>
</evidence>
<evidence type="ECO:0000313" key="13">
    <source>
        <dbReference type="EMBL" id="KJV66087.1"/>
    </source>
</evidence>
<evidence type="ECO:0000256" key="3">
    <source>
        <dbReference type="ARBA" id="ARBA00013725"/>
    </source>
</evidence>
<dbReference type="GO" id="GO:0003677">
    <property type="term" value="F:DNA binding"/>
    <property type="evidence" value="ECO:0007669"/>
    <property type="project" value="UniProtKB-UniRule"/>
</dbReference>
<protein>
    <recommendedName>
        <fullName evidence="3 11">DNA-directed RNA polymerase subunit omega</fullName>
        <shortName evidence="11">RNAP omega subunit</shortName>
        <ecNumber evidence="2 11">2.7.7.6</ecNumber>
    </recommendedName>
    <alternativeName>
        <fullName evidence="9 11">RNA polymerase omega subunit</fullName>
    </alternativeName>
    <alternativeName>
        <fullName evidence="8 11">Transcriptase subunit omega</fullName>
    </alternativeName>
</protein>
<dbReference type="GO" id="GO:0003899">
    <property type="term" value="F:DNA-directed RNA polymerase activity"/>
    <property type="evidence" value="ECO:0007669"/>
    <property type="project" value="UniProtKB-UniRule"/>
</dbReference>
<evidence type="ECO:0000256" key="11">
    <source>
        <dbReference type="HAMAP-Rule" id="MF_00366"/>
    </source>
</evidence>
<dbReference type="InterPro" id="IPR003716">
    <property type="entry name" value="DNA-dir_RNA_pol_omega"/>
</dbReference>
<organism evidence="13 14">
    <name type="scientific">Anaplasma phagocytophilum str. NCH-1</name>
    <dbReference type="NCBI Taxonomy" id="1359161"/>
    <lineage>
        <taxon>Bacteria</taxon>
        <taxon>Pseudomonadati</taxon>
        <taxon>Pseudomonadota</taxon>
        <taxon>Alphaproteobacteria</taxon>
        <taxon>Rickettsiales</taxon>
        <taxon>Anaplasmataceae</taxon>
        <taxon>Anaplasma</taxon>
        <taxon>phagocytophilum group</taxon>
    </lineage>
</organism>
<evidence type="ECO:0000313" key="14">
    <source>
        <dbReference type="Proteomes" id="UP000033754"/>
    </source>
</evidence>
<dbReference type="InterPro" id="IPR036161">
    <property type="entry name" value="RPB6/omega-like_sf"/>
</dbReference>
<evidence type="ECO:0000256" key="7">
    <source>
        <dbReference type="ARBA" id="ARBA00023163"/>
    </source>
</evidence>
<comment type="catalytic activity">
    <reaction evidence="10 11">
        <text>RNA(n) + a ribonucleoside 5'-triphosphate = RNA(n+1) + diphosphate</text>
        <dbReference type="Rhea" id="RHEA:21248"/>
        <dbReference type="Rhea" id="RHEA-COMP:14527"/>
        <dbReference type="Rhea" id="RHEA-COMP:17342"/>
        <dbReference type="ChEBI" id="CHEBI:33019"/>
        <dbReference type="ChEBI" id="CHEBI:61557"/>
        <dbReference type="ChEBI" id="CHEBI:140395"/>
        <dbReference type="EC" id="2.7.7.6"/>
    </reaction>
</comment>
<dbReference type="NCBIfam" id="TIGR00690">
    <property type="entry name" value="rpoZ"/>
    <property type="match status" value="1"/>
</dbReference>
<reference evidence="13 14" key="1">
    <citation type="submission" date="2015-01" db="EMBL/GenBank/DDBJ databases">
        <title>Genome Sequencing of Rickettsiales.</title>
        <authorList>
            <person name="Daugherty S.C."/>
            <person name="Su Q."/>
            <person name="Abolude K."/>
            <person name="Beier-Sexton M."/>
            <person name="Carlyon J.A."/>
            <person name="Carter R."/>
            <person name="Day N.P."/>
            <person name="Dumler S.J."/>
            <person name="Dyachenko V."/>
            <person name="Godinez A."/>
            <person name="Kurtti T.J."/>
            <person name="Lichay M."/>
            <person name="Mullins K.E."/>
            <person name="Ott S."/>
            <person name="Pappas-Brown V."/>
            <person name="Paris D.H."/>
            <person name="Patel P."/>
            <person name="Richards A.L."/>
            <person name="Sadzewicz L."/>
            <person name="Sears K."/>
            <person name="Seidman D."/>
            <person name="Sengamalay N."/>
            <person name="Stenos J."/>
            <person name="Tallon L.J."/>
            <person name="Vincent G."/>
            <person name="Fraser C.M."/>
            <person name="Munderloh U."/>
            <person name="Dunning-Hotopp J.C."/>
        </authorList>
    </citation>
    <scope>NUCLEOTIDE SEQUENCE [LARGE SCALE GENOMIC DNA]</scope>
    <source>
        <strain evidence="13 14">NCH-1</strain>
    </source>
</reference>
<evidence type="ECO:0000256" key="2">
    <source>
        <dbReference type="ARBA" id="ARBA00012418"/>
    </source>
</evidence>
<dbReference type="EMBL" id="LANT01000003">
    <property type="protein sequence ID" value="KJV66087.1"/>
    <property type="molecule type" value="Genomic_DNA"/>
</dbReference>
<dbReference type="SMR" id="A0A0F3NEH9"/>
<keyword evidence="5 11" id="KW-0808">Transferase</keyword>
<gene>
    <name evidence="11 13" type="primary">rpoZ</name>
    <name evidence="13" type="ORF">EPHNCH_0783</name>
</gene>
<dbReference type="AlphaFoldDB" id="A0A0F3NEH9"/>
<dbReference type="SMART" id="SM01409">
    <property type="entry name" value="RNA_pol_Rpb6"/>
    <property type="match status" value="1"/>
</dbReference>
<sequence length="135" mass="14639">MDSEESRCFSGYDGNRFKLVILASQRAHELSSGAATLVDRQGDKNTVVALREIASNQLDLSTVFGLAVQRCRKYLEEFAGSRGIAGHSSHVSPSRSSRHTGLGKSFVDNKSTYSASFLDQDKFLSGGKDDGIEGF</sequence>
<proteinExistence type="inferred from homology"/>
<comment type="function">
    <text evidence="11">Promotes RNA polymerase assembly. Latches the N- and C-terminal regions of the beta' subunit thereby facilitating its interaction with the beta and alpha subunits.</text>
</comment>
<comment type="subunit">
    <text evidence="11">The RNAP catalytic core consists of 2 alpha, 1 beta, 1 beta' and 1 omega subunit. When a sigma factor is associated with the core the holoenzyme is formed, which can initiate transcription.</text>
</comment>
<dbReference type="GeneID" id="92748349"/>
<dbReference type="EC" id="2.7.7.6" evidence="2 11"/>
<dbReference type="PATRIC" id="fig|1359161.3.peg.876"/>
<dbReference type="RefSeq" id="WP_011450631.1">
    <property type="nucleotide sequence ID" value="NZ_LANT01000003.1"/>
</dbReference>
<comment type="caution">
    <text evidence="13">The sequence shown here is derived from an EMBL/GenBank/DDBJ whole genome shotgun (WGS) entry which is preliminary data.</text>
</comment>
<dbReference type="HAMAP" id="MF_00366">
    <property type="entry name" value="RNApol_bact_RpoZ"/>
    <property type="match status" value="1"/>
</dbReference>
<dbReference type="PANTHER" id="PTHR34476:SF1">
    <property type="entry name" value="DNA-DIRECTED RNA POLYMERASE SUBUNIT OMEGA"/>
    <property type="match status" value="1"/>
</dbReference>
<evidence type="ECO:0000256" key="8">
    <source>
        <dbReference type="ARBA" id="ARBA00029924"/>
    </source>
</evidence>
<evidence type="ECO:0000256" key="1">
    <source>
        <dbReference type="ARBA" id="ARBA00006711"/>
    </source>
</evidence>
<keyword evidence="6 11" id="KW-0548">Nucleotidyltransferase</keyword>
<evidence type="ECO:0000256" key="6">
    <source>
        <dbReference type="ARBA" id="ARBA00022695"/>
    </source>
</evidence>
<dbReference type="Gene3D" id="3.90.940.10">
    <property type="match status" value="1"/>
</dbReference>
<dbReference type="SUPFAM" id="SSF63562">
    <property type="entry name" value="RPB6/omega subunit-like"/>
    <property type="match status" value="1"/>
</dbReference>
<dbReference type="GO" id="GO:0006351">
    <property type="term" value="P:DNA-templated transcription"/>
    <property type="evidence" value="ECO:0007669"/>
    <property type="project" value="UniProtKB-UniRule"/>
</dbReference>
<comment type="similarity">
    <text evidence="1 11">Belongs to the RNA polymerase subunit omega family.</text>
</comment>
<name>A0A0F3NEH9_ANAPH</name>
<dbReference type="Pfam" id="PF01192">
    <property type="entry name" value="RNA_pol_Rpb6"/>
    <property type="match status" value="1"/>
</dbReference>
<evidence type="ECO:0000256" key="12">
    <source>
        <dbReference type="SAM" id="MobiDB-lite"/>
    </source>
</evidence>
<dbReference type="InterPro" id="IPR006110">
    <property type="entry name" value="Pol_omega/Rpo6/RPB6"/>
</dbReference>
<dbReference type="GO" id="GO:0000428">
    <property type="term" value="C:DNA-directed RNA polymerase complex"/>
    <property type="evidence" value="ECO:0007669"/>
    <property type="project" value="UniProtKB-KW"/>
</dbReference>